<gene>
    <name evidence="3" type="ORF">MAR_028453</name>
</gene>
<name>A0ABY7DEQ3_MYAAR</name>
<feature type="region of interest" description="Disordered" evidence="2">
    <location>
        <begin position="293"/>
        <end position="321"/>
    </location>
</feature>
<dbReference type="Gene3D" id="2.20.25.240">
    <property type="match status" value="1"/>
</dbReference>
<reference evidence="3" key="1">
    <citation type="submission" date="2022-11" db="EMBL/GenBank/DDBJ databases">
        <title>Centuries of genome instability and evolution in soft-shell clam transmissible cancer (bioRxiv).</title>
        <authorList>
            <person name="Hart S.F.M."/>
            <person name="Yonemitsu M.A."/>
            <person name="Giersch R.M."/>
            <person name="Beal B.F."/>
            <person name="Arriagada G."/>
            <person name="Davis B.W."/>
            <person name="Ostrander E.A."/>
            <person name="Goff S.P."/>
            <person name="Metzger M.J."/>
        </authorList>
    </citation>
    <scope>NUCLEOTIDE SEQUENCE</scope>
    <source>
        <strain evidence="3">MELC-2E11</strain>
        <tissue evidence="3">Siphon/mantle</tissue>
    </source>
</reference>
<evidence type="ECO:0000256" key="2">
    <source>
        <dbReference type="SAM" id="MobiDB-lite"/>
    </source>
</evidence>
<evidence type="ECO:0000313" key="4">
    <source>
        <dbReference type="Proteomes" id="UP001164746"/>
    </source>
</evidence>
<dbReference type="Proteomes" id="UP001164746">
    <property type="component" value="Chromosome 2"/>
</dbReference>
<organism evidence="3 4">
    <name type="scientific">Mya arenaria</name>
    <name type="common">Soft-shell clam</name>
    <dbReference type="NCBI Taxonomy" id="6604"/>
    <lineage>
        <taxon>Eukaryota</taxon>
        <taxon>Metazoa</taxon>
        <taxon>Spiralia</taxon>
        <taxon>Lophotrochozoa</taxon>
        <taxon>Mollusca</taxon>
        <taxon>Bivalvia</taxon>
        <taxon>Autobranchia</taxon>
        <taxon>Heteroconchia</taxon>
        <taxon>Euheterodonta</taxon>
        <taxon>Imparidentia</taxon>
        <taxon>Neoheterodontei</taxon>
        <taxon>Myida</taxon>
        <taxon>Myoidea</taxon>
        <taxon>Myidae</taxon>
        <taxon>Mya</taxon>
    </lineage>
</organism>
<protein>
    <submittedName>
        <fullName evidence="3">IQCE-like protein</fullName>
    </submittedName>
</protein>
<accession>A0ABY7DEQ3</accession>
<keyword evidence="4" id="KW-1185">Reference proteome</keyword>
<dbReference type="EMBL" id="CP111013">
    <property type="protein sequence ID" value="WAQ95763.1"/>
    <property type="molecule type" value="Genomic_DNA"/>
</dbReference>
<feature type="coiled-coil region" evidence="1">
    <location>
        <begin position="113"/>
        <end position="147"/>
    </location>
</feature>
<evidence type="ECO:0000256" key="1">
    <source>
        <dbReference type="SAM" id="Coils"/>
    </source>
</evidence>
<keyword evidence="1" id="KW-0175">Coiled coil</keyword>
<proteinExistence type="predicted"/>
<feature type="region of interest" description="Disordered" evidence="2">
    <location>
        <begin position="1"/>
        <end position="44"/>
    </location>
</feature>
<feature type="compositionally biased region" description="Polar residues" evidence="2">
    <location>
        <begin position="56"/>
        <end position="66"/>
    </location>
</feature>
<feature type="compositionally biased region" description="Acidic residues" evidence="2">
    <location>
        <begin position="304"/>
        <end position="315"/>
    </location>
</feature>
<sequence length="321" mass="36042">MSGDVINVSSSTNKTTPRRPVTPGKKKKRPQSAPTYHRSGHELWMNAVKHRKTGFTTESTGMNTFNGKRPRDKDMPYLSTPSYLRQIAGTEKQGKMIDPTAKASPGTPAYKSQEEYYEQILEFKRQVKEMQQESSTMRAKIRRVEEDNLKKEKEIDSLLHPHKSEELRRTLADKRPDSGSVIHSLKQKILKLETQLRDKEGAYITQKNTKKTSIRWECSQKRGLDCLGAVNTDIEVQTVLSSKDHNHEADFDKIEATKAVNVMKNGANISRGRPQQLVVDVLQPLPVEVRAAAGTTNAQAAERPEDDESGGDETADGNILC</sequence>
<evidence type="ECO:0000313" key="3">
    <source>
        <dbReference type="EMBL" id="WAQ95763.1"/>
    </source>
</evidence>
<feature type="region of interest" description="Disordered" evidence="2">
    <location>
        <begin position="56"/>
        <end position="77"/>
    </location>
</feature>